<reference evidence="10" key="1">
    <citation type="journal article" date="2015" name="PeerJ">
        <title>First genomic representation of candidate bacterial phylum KSB3 points to enhanced environmental sensing as a trigger of wastewater bulking.</title>
        <authorList>
            <person name="Sekiguchi Y."/>
            <person name="Ohashi A."/>
            <person name="Parks D.H."/>
            <person name="Yamauchi T."/>
            <person name="Tyson G.W."/>
            <person name="Hugenholtz P."/>
        </authorList>
    </citation>
    <scope>NUCLEOTIDE SEQUENCE [LARGE SCALE GENOMIC DNA]</scope>
</reference>
<evidence type="ECO:0000256" key="2">
    <source>
        <dbReference type="ARBA" id="ARBA00022475"/>
    </source>
</evidence>
<dbReference type="Pfam" id="PF08478">
    <property type="entry name" value="POTRA_1"/>
    <property type="match status" value="1"/>
</dbReference>
<dbReference type="PANTHER" id="PTHR35851:SF1">
    <property type="entry name" value="CELL DIVISION PROTEIN FTSQ"/>
    <property type="match status" value="1"/>
</dbReference>
<evidence type="ECO:0000256" key="7">
    <source>
        <dbReference type="ARBA" id="ARBA00023136"/>
    </source>
</evidence>
<evidence type="ECO:0000256" key="6">
    <source>
        <dbReference type="ARBA" id="ARBA00022989"/>
    </source>
</evidence>
<keyword evidence="11" id="KW-1185">Reference proteome</keyword>
<dbReference type="Gene3D" id="3.10.20.310">
    <property type="entry name" value="membrane protein fhac"/>
    <property type="match status" value="1"/>
</dbReference>
<dbReference type="HOGENOM" id="CLU_1072234_0_0_0"/>
<evidence type="ECO:0000256" key="5">
    <source>
        <dbReference type="ARBA" id="ARBA00022692"/>
    </source>
</evidence>
<keyword evidence="3" id="KW-0997">Cell inner membrane</keyword>
<dbReference type="InterPro" id="IPR005548">
    <property type="entry name" value="Cell_div_FtsQ/DivIB_C"/>
</dbReference>
<dbReference type="GO" id="GO:0090529">
    <property type="term" value="P:cell septum assembly"/>
    <property type="evidence" value="ECO:0007669"/>
    <property type="project" value="InterPro"/>
</dbReference>
<keyword evidence="8" id="KW-0131">Cell cycle</keyword>
<dbReference type="EMBL" id="DF820465">
    <property type="protein sequence ID" value="GAK57337.1"/>
    <property type="molecule type" value="Genomic_DNA"/>
</dbReference>
<gene>
    <name evidence="10" type="ORF">U27_04302</name>
</gene>
<evidence type="ECO:0000313" key="10">
    <source>
        <dbReference type="EMBL" id="GAK57337.1"/>
    </source>
</evidence>
<evidence type="ECO:0000256" key="4">
    <source>
        <dbReference type="ARBA" id="ARBA00022618"/>
    </source>
</evidence>
<dbReference type="GO" id="GO:0016020">
    <property type="term" value="C:membrane"/>
    <property type="evidence" value="ECO:0007669"/>
    <property type="project" value="UniProtKB-SubCell"/>
</dbReference>
<accession>A0A081BYD2</accession>
<dbReference type="PANTHER" id="PTHR35851">
    <property type="entry name" value="CELL DIVISION PROTEIN FTSQ"/>
    <property type="match status" value="1"/>
</dbReference>
<dbReference type="InterPro" id="IPR013685">
    <property type="entry name" value="POTRA_FtsQ_type"/>
</dbReference>
<dbReference type="Pfam" id="PF03799">
    <property type="entry name" value="FtsQ_DivIB_C"/>
    <property type="match status" value="1"/>
</dbReference>
<evidence type="ECO:0000256" key="8">
    <source>
        <dbReference type="ARBA" id="ARBA00023306"/>
    </source>
</evidence>
<dbReference type="Proteomes" id="UP000030661">
    <property type="component" value="Unassembled WGS sequence"/>
</dbReference>
<keyword evidence="6" id="KW-1133">Transmembrane helix</keyword>
<evidence type="ECO:0000313" key="11">
    <source>
        <dbReference type="Proteomes" id="UP000030661"/>
    </source>
</evidence>
<proteinExistence type="predicted"/>
<dbReference type="AlphaFoldDB" id="A0A081BYD2"/>
<dbReference type="STRING" id="1499967.U27_04302"/>
<keyword evidence="2" id="KW-1003">Cell membrane</keyword>
<dbReference type="eggNOG" id="COG1589">
    <property type="taxonomic scope" value="Bacteria"/>
</dbReference>
<evidence type="ECO:0000256" key="3">
    <source>
        <dbReference type="ARBA" id="ARBA00022519"/>
    </source>
</evidence>
<comment type="subcellular location">
    <subcellularLocation>
        <location evidence="1">Membrane</location>
    </subcellularLocation>
</comment>
<evidence type="ECO:0000256" key="1">
    <source>
        <dbReference type="ARBA" id="ARBA00004370"/>
    </source>
</evidence>
<feature type="domain" description="POTRA" evidence="9">
    <location>
        <begin position="31"/>
        <end position="99"/>
    </location>
</feature>
<sequence>MIKTIVPLLCIAVILSLCGAMLFYMQTSPRFEINRIGIRGHARILPETIVEALQIEPRTNIFQIQLDAVKQKLEAMQWIKSAEVYRNFPDKLSIRLVERVPFALVKVDKLYLVDVDGVVLGALASGSAIRLPIITGSFVKQILLNGDNPELAQAFHTLNTLLNSSHPLFHHIRKIQIESPENVILFSDDSLPQIWLSLLSIQQGMERLERIYPELTVEQIASIDLRFQKRIIVTPNKS</sequence>
<protein>
    <submittedName>
        <fullName evidence="10">Cell division protein FtsQ</fullName>
    </submittedName>
</protein>
<dbReference type="PROSITE" id="PS51779">
    <property type="entry name" value="POTRA"/>
    <property type="match status" value="1"/>
</dbReference>
<keyword evidence="5" id="KW-0812">Transmembrane</keyword>
<dbReference type="InterPro" id="IPR026579">
    <property type="entry name" value="FtsQ"/>
</dbReference>
<organism evidence="10">
    <name type="scientific">Vecturithrix granuli</name>
    <dbReference type="NCBI Taxonomy" id="1499967"/>
    <lineage>
        <taxon>Bacteria</taxon>
        <taxon>Candidatus Moduliflexota</taxon>
        <taxon>Candidatus Vecturitrichia</taxon>
        <taxon>Candidatus Vecturitrichales</taxon>
        <taxon>Candidatus Vecturitrichaceae</taxon>
        <taxon>Candidatus Vecturithrix</taxon>
    </lineage>
</organism>
<keyword evidence="4 10" id="KW-0132">Cell division</keyword>
<dbReference type="InterPro" id="IPR034746">
    <property type="entry name" value="POTRA"/>
</dbReference>
<evidence type="ECO:0000259" key="9">
    <source>
        <dbReference type="PROSITE" id="PS51779"/>
    </source>
</evidence>
<keyword evidence="7" id="KW-0472">Membrane</keyword>
<name>A0A081BYD2_VECG1</name>